<dbReference type="InterPro" id="IPR009057">
    <property type="entry name" value="Homeodomain-like_sf"/>
</dbReference>
<organism evidence="5 6">
    <name type="scientific">Bacillus yapensis</name>
    <dbReference type="NCBI Taxonomy" id="2492960"/>
    <lineage>
        <taxon>Bacteria</taxon>
        <taxon>Bacillati</taxon>
        <taxon>Bacillota</taxon>
        <taxon>Bacilli</taxon>
        <taxon>Bacillales</taxon>
        <taxon>Bacillaceae</taxon>
        <taxon>Bacillus</taxon>
    </lineage>
</organism>
<evidence type="ECO:0000256" key="1">
    <source>
        <dbReference type="ARBA" id="ARBA00022491"/>
    </source>
</evidence>
<dbReference type="InterPro" id="IPR001647">
    <property type="entry name" value="HTH_TetR"/>
</dbReference>
<dbReference type="Pfam" id="PF00440">
    <property type="entry name" value="TetR_N"/>
    <property type="match status" value="1"/>
</dbReference>
<dbReference type="Proteomes" id="UP000271374">
    <property type="component" value="Unassembled WGS sequence"/>
</dbReference>
<dbReference type="PANTHER" id="PTHR43479:SF7">
    <property type="entry name" value="TETR-FAMILY TRANSCRIPTIONAL REGULATOR"/>
    <property type="match status" value="1"/>
</dbReference>
<protein>
    <submittedName>
        <fullName evidence="5">TetR/AcrR family transcriptional regulator</fullName>
    </submittedName>
</protein>
<dbReference type="Gene3D" id="1.10.357.10">
    <property type="entry name" value="Tetracycline Repressor, domain 2"/>
    <property type="match status" value="1"/>
</dbReference>
<evidence type="ECO:0000259" key="4">
    <source>
        <dbReference type="PROSITE" id="PS50977"/>
    </source>
</evidence>
<dbReference type="OrthoDB" id="9810250at2"/>
<keyword evidence="6" id="KW-1185">Reference proteome</keyword>
<dbReference type="PROSITE" id="PS50977">
    <property type="entry name" value="HTH_TETR_2"/>
    <property type="match status" value="1"/>
</dbReference>
<sequence>MSRKIDPRIKRTKRLFKDALISLIQENYDKSKLTVQTIAERAELNRATFYLHYRDIDDLMEQTINEILEELHETMKGSSEDAHSQKGSSRLVSFLEHFYRNAGLYKVMLENKEFRKRVFAILLDIVTYWSDYRKMKGRSFNVPNEIVAASVLGIVSWWLEEGTPYSPTYLTNFIVERFK</sequence>
<gene>
    <name evidence="5" type="ORF">EKG37_15750</name>
</gene>
<keyword evidence="1" id="KW-0678">Repressor</keyword>
<feature type="DNA-binding region" description="H-T-H motif" evidence="3">
    <location>
        <begin position="34"/>
        <end position="53"/>
    </location>
</feature>
<name>A0A3S0IC26_9BACI</name>
<reference evidence="5 6" key="1">
    <citation type="submission" date="2018-12" db="EMBL/GenBank/DDBJ databases">
        <title>Bacillus yapensis draft genome sequence.</title>
        <authorList>
            <person name="Yu L."/>
            <person name="Xu X."/>
            <person name="Tang X."/>
        </authorList>
    </citation>
    <scope>NUCLEOTIDE SEQUENCE [LARGE SCALE GENOMIC DNA]</scope>
    <source>
        <strain evidence="5 6">XXST-01</strain>
    </source>
</reference>
<dbReference type="GO" id="GO:0003677">
    <property type="term" value="F:DNA binding"/>
    <property type="evidence" value="ECO:0007669"/>
    <property type="project" value="UniProtKB-UniRule"/>
</dbReference>
<evidence type="ECO:0000256" key="2">
    <source>
        <dbReference type="ARBA" id="ARBA00023125"/>
    </source>
</evidence>
<feature type="domain" description="HTH tetR-type" evidence="4">
    <location>
        <begin position="10"/>
        <end position="71"/>
    </location>
</feature>
<dbReference type="InterPro" id="IPR050624">
    <property type="entry name" value="HTH-type_Tx_Regulator"/>
</dbReference>
<comment type="caution">
    <text evidence="5">The sequence shown here is derived from an EMBL/GenBank/DDBJ whole genome shotgun (WGS) entry which is preliminary data.</text>
</comment>
<proteinExistence type="predicted"/>
<dbReference type="SUPFAM" id="SSF46689">
    <property type="entry name" value="Homeodomain-like"/>
    <property type="match status" value="1"/>
</dbReference>
<dbReference type="EMBL" id="RXNT01000013">
    <property type="protein sequence ID" value="RTR29185.1"/>
    <property type="molecule type" value="Genomic_DNA"/>
</dbReference>
<evidence type="ECO:0000313" key="6">
    <source>
        <dbReference type="Proteomes" id="UP000271374"/>
    </source>
</evidence>
<dbReference type="AlphaFoldDB" id="A0A3S0IC26"/>
<keyword evidence="2 3" id="KW-0238">DNA-binding</keyword>
<dbReference type="PANTHER" id="PTHR43479">
    <property type="entry name" value="ACREF/ENVCD OPERON REPRESSOR-RELATED"/>
    <property type="match status" value="1"/>
</dbReference>
<dbReference type="RefSeq" id="WP_126409746.1">
    <property type="nucleotide sequence ID" value="NZ_RXNT01000013.1"/>
</dbReference>
<evidence type="ECO:0000313" key="5">
    <source>
        <dbReference type="EMBL" id="RTR29185.1"/>
    </source>
</evidence>
<accession>A0A3S0IC26</accession>
<evidence type="ECO:0000256" key="3">
    <source>
        <dbReference type="PROSITE-ProRule" id="PRU00335"/>
    </source>
</evidence>